<feature type="binding site" evidence="7">
    <location>
        <position position="160"/>
    </location>
    <ligand>
        <name>Zn(2+)</name>
        <dbReference type="ChEBI" id="CHEBI:29105"/>
    </ligand>
</feature>
<evidence type="ECO:0000256" key="3">
    <source>
        <dbReference type="ARBA" id="ARBA00022833"/>
    </source>
</evidence>
<keyword evidence="9" id="KW-1185">Reference proteome</keyword>
<gene>
    <name evidence="8" type="ORF">TPSD3_09155</name>
</gene>
<dbReference type="PANTHER" id="PTHR33202">
    <property type="entry name" value="ZINC UPTAKE REGULATION PROTEIN"/>
    <property type="match status" value="1"/>
</dbReference>
<dbReference type="AlphaFoldDB" id="A0A251XAW0"/>
<dbReference type="PANTHER" id="PTHR33202:SF6">
    <property type="entry name" value="ZINC UPTAKE REGULATION PROTEIN"/>
    <property type="match status" value="1"/>
</dbReference>
<dbReference type="InterPro" id="IPR036390">
    <property type="entry name" value="WH_DNA-bd_sf"/>
</dbReference>
<comment type="similarity">
    <text evidence="1">Belongs to the Fur family.</text>
</comment>
<comment type="caution">
    <text evidence="8">The sequence shown here is derived from an EMBL/GenBank/DDBJ whole genome shotgun (WGS) entry which is preliminary data.</text>
</comment>
<dbReference type="GO" id="GO:0000976">
    <property type="term" value="F:transcription cis-regulatory region binding"/>
    <property type="evidence" value="ECO:0007669"/>
    <property type="project" value="TreeGrafter"/>
</dbReference>
<protein>
    <recommendedName>
        <fullName evidence="10">Ferric uptake regulation protein</fullName>
    </recommendedName>
</protein>
<keyword evidence="2" id="KW-0678">Repressor</keyword>
<dbReference type="GO" id="GO:0045892">
    <property type="term" value="P:negative regulation of DNA-templated transcription"/>
    <property type="evidence" value="ECO:0007669"/>
    <property type="project" value="TreeGrafter"/>
</dbReference>
<keyword evidence="3 7" id="KW-0862">Zinc</keyword>
<evidence type="ECO:0000256" key="1">
    <source>
        <dbReference type="ARBA" id="ARBA00007957"/>
    </source>
</evidence>
<dbReference type="CDD" id="cd07153">
    <property type="entry name" value="Fur_like"/>
    <property type="match status" value="1"/>
</dbReference>
<dbReference type="Proteomes" id="UP000194798">
    <property type="component" value="Unassembled WGS sequence"/>
</dbReference>
<feature type="binding site" evidence="7">
    <location>
        <position position="157"/>
    </location>
    <ligand>
        <name>Zn(2+)</name>
        <dbReference type="ChEBI" id="CHEBI:29105"/>
    </ligand>
</feature>
<keyword evidence="7" id="KW-0479">Metal-binding</keyword>
<evidence type="ECO:0000313" key="9">
    <source>
        <dbReference type="Proteomes" id="UP000194798"/>
    </source>
</evidence>
<dbReference type="Gene3D" id="1.10.10.10">
    <property type="entry name" value="Winged helix-like DNA-binding domain superfamily/Winged helix DNA-binding domain"/>
    <property type="match status" value="1"/>
</dbReference>
<dbReference type="GO" id="GO:0005829">
    <property type="term" value="C:cytosol"/>
    <property type="evidence" value="ECO:0007669"/>
    <property type="project" value="TreeGrafter"/>
</dbReference>
<dbReference type="SUPFAM" id="SSF46785">
    <property type="entry name" value="Winged helix' DNA-binding domain"/>
    <property type="match status" value="1"/>
</dbReference>
<feature type="binding site" evidence="7">
    <location>
        <position position="117"/>
    </location>
    <ligand>
        <name>Zn(2+)</name>
        <dbReference type="ChEBI" id="CHEBI:29105"/>
    </ligand>
</feature>
<dbReference type="OrthoDB" id="9801127at2"/>
<evidence type="ECO:0000256" key="7">
    <source>
        <dbReference type="PIRSR" id="PIRSR602481-1"/>
    </source>
</evidence>
<keyword evidence="6" id="KW-0804">Transcription</keyword>
<dbReference type="EMBL" id="MSLT01000012">
    <property type="protein sequence ID" value="OUD14682.1"/>
    <property type="molecule type" value="Genomic_DNA"/>
</dbReference>
<dbReference type="GO" id="GO:0003700">
    <property type="term" value="F:DNA-binding transcription factor activity"/>
    <property type="evidence" value="ECO:0007669"/>
    <property type="project" value="InterPro"/>
</dbReference>
<dbReference type="GO" id="GO:1900376">
    <property type="term" value="P:regulation of secondary metabolite biosynthetic process"/>
    <property type="evidence" value="ECO:0007669"/>
    <property type="project" value="TreeGrafter"/>
</dbReference>
<sequence>MLTSFSLHTGLFPHNHDDCQQHVLDTAARLCQQRQSRLTPLREQVLRLICQSHKPLGAYDLLEQLQQLEGHRVAPPTIYRALEFLLEQGFIHRISSLNAFIACFHAEQSHYAYFLICRACGNAVEFASDSFAKELQEVTAQAQFNLTESTVELFGYCPNCQVKTEIKHDSINV</sequence>
<evidence type="ECO:0000256" key="4">
    <source>
        <dbReference type="ARBA" id="ARBA00023015"/>
    </source>
</evidence>
<dbReference type="InterPro" id="IPR036388">
    <property type="entry name" value="WH-like_DNA-bd_sf"/>
</dbReference>
<evidence type="ECO:0000256" key="2">
    <source>
        <dbReference type="ARBA" id="ARBA00022491"/>
    </source>
</evidence>
<reference evidence="8 9" key="1">
    <citation type="submission" date="2016-12" db="EMBL/GenBank/DDBJ databases">
        <title>Thioflexothrix psekupsii D3 genome sequencing and assembly.</title>
        <authorList>
            <person name="Fomenkov A."/>
            <person name="Vincze T."/>
            <person name="Grabovich M."/>
            <person name="Anton B.P."/>
            <person name="Dubinina G."/>
            <person name="Orlova M."/>
            <person name="Belousova E."/>
            <person name="Roberts R.J."/>
        </authorList>
    </citation>
    <scope>NUCLEOTIDE SEQUENCE [LARGE SCALE GENOMIC DNA]</scope>
    <source>
        <strain evidence="8">D3</strain>
    </source>
</reference>
<evidence type="ECO:0000256" key="6">
    <source>
        <dbReference type="ARBA" id="ARBA00023163"/>
    </source>
</evidence>
<dbReference type="Gene3D" id="3.30.1490.190">
    <property type="match status" value="1"/>
</dbReference>
<dbReference type="Pfam" id="PF01475">
    <property type="entry name" value="FUR"/>
    <property type="match status" value="1"/>
</dbReference>
<evidence type="ECO:0000256" key="5">
    <source>
        <dbReference type="ARBA" id="ARBA00023125"/>
    </source>
</evidence>
<feature type="binding site" evidence="7">
    <location>
        <position position="120"/>
    </location>
    <ligand>
        <name>Zn(2+)</name>
        <dbReference type="ChEBI" id="CHEBI:29105"/>
    </ligand>
</feature>
<evidence type="ECO:0000313" key="8">
    <source>
        <dbReference type="EMBL" id="OUD14682.1"/>
    </source>
</evidence>
<dbReference type="InterPro" id="IPR043135">
    <property type="entry name" value="Fur_C"/>
</dbReference>
<keyword evidence="4" id="KW-0805">Transcription regulation</keyword>
<proteinExistence type="inferred from homology"/>
<accession>A0A251XAW0</accession>
<evidence type="ECO:0008006" key="10">
    <source>
        <dbReference type="Google" id="ProtNLM"/>
    </source>
</evidence>
<comment type="cofactor">
    <cofactor evidence="7">
        <name>Zn(2+)</name>
        <dbReference type="ChEBI" id="CHEBI:29105"/>
    </cofactor>
    <text evidence="7">Binds 1 zinc ion per subunit.</text>
</comment>
<dbReference type="GO" id="GO:0008270">
    <property type="term" value="F:zinc ion binding"/>
    <property type="evidence" value="ECO:0007669"/>
    <property type="project" value="TreeGrafter"/>
</dbReference>
<organism evidence="8 9">
    <name type="scientific">Thioflexithrix psekupsensis</name>
    <dbReference type="NCBI Taxonomy" id="1570016"/>
    <lineage>
        <taxon>Bacteria</taxon>
        <taxon>Pseudomonadati</taxon>
        <taxon>Pseudomonadota</taxon>
        <taxon>Gammaproteobacteria</taxon>
        <taxon>Thiotrichales</taxon>
        <taxon>Thioflexithrix</taxon>
    </lineage>
</organism>
<keyword evidence="5" id="KW-0238">DNA-binding</keyword>
<dbReference type="InterPro" id="IPR002481">
    <property type="entry name" value="FUR"/>
</dbReference>
<name>A0A251XAW0_9GAMM</name>